<feature type="compositionally biased region" description="Basic and acidic residues" evidence="1">
    <location>
        <begin position="152"/>
        <end position="161"/>
    </location>
</feature>
<evidence type="ECO:0000313" key="2">
    <source>
        <dbReference type="EMBL" id="CAJ54719.1"/>
    </source>
</evidence>
<organism evidence="2 3">
    <name type="scientific">Lawsonia intracellularis (strain PHE/MN1-00)</name>
    <dbReference type="NCBI Taxonomy" id="363253"/>
    <lineage>
        <taxon>Bacteria</taxon>
        <taxon>Pseudomonadati</taxon>
        <taxon>Thermodesulfobacteriota</taxon>
        <taxon>Desulfovibrionia</taxon>
        <taxon>Desulfovibrionales</taxon>
        <taxon>Desulfovibrionaceae</taxon>
        <taxon>Lawsonia</taxon>
    </lineage>
</organism>
<accession>Q1MQK8</accession>
<dbReference type="KEGG" id="lip:LI0665"/>
<evidence type="ECO:0000256" key="1">
    <source>
        <dbReference type="SAM" id="MobiDB-lite"/>
    </source>
</evidence>
<name>Q1MQK8_LAWIP</name>
<reference evidence="2 3" key="1">
    <citation type="submission" date="2005-11" db="EMBL/GenBank/DDBJ databases">
        <title>The complete genome sequence of Lawsonia intracellularis: the causative agent of proliferative enteropathy.</title>
        <authorList>
            <person name="Kaur K."/>
            <person name="Zhang Q."/>
            <person name="Beckler D."/>
            <person name="Munir S."/>
            <person name="Li L."/>
            <person name="Kinsley K."/>
            <person name="Herron L."/>
            <person name="Peterson A."/>
            <person name="May B."/>
            <person name="Singh S."/>
            <person name="Gebhart C."/>
            <person name="Kapur V."/>
        </authorList>
    </citation>
    <scope>NUCLEOTIDE SEQUENCE [LARGE SCALE GENOMIC DNA]</scope>
    <source>
        <strain evidence="2 3">PHE/MN1-00</strain>
    </source>
</reference>
<feature type="compositionally biased region" description="Polar residues" evidence="1">
    <location>
        <begin position="172"/>
        <end position="186"/>
    </location>
</feature>
<sequence length="199" mass="21986">MKLFNNGPRVTFDENSNSGYSYPHEDDVTHEEERINTKYDPNAIPGKSILKQTTGDRGVRFDQSSNSTYVYSPGSDVRTTYDPDAVPGKSILKKTKSSFLSRMVTSIQSSLGRVGAAIIHGVQYVVNGVKGLCSYRTRQVQSEGSSLNPGEGQHHQPELKQEPIYVNYLDVSGTQQQSNKTSVQDNSKAHHPLPSIPQE</sequence>
<feature type="region of interest" description="Disordered" evidence="1">
    <location>
        <begin position="1"/>
        <end position="27"/>
    </location>
</feature>
<keyword evidence="3" id="KW-1185">Reference proteome</keyword>
<dbReference type="Proteomes" id="UP000002430">
    <property type="component" value="Chromosome"/>
</dbReference>
<protein>
    <submittedName>
        <fullName evidence="2">NA</fullName>
    </submittedName>
</protein>
<dbReference type="EMBL" id="AM180252">
    <property type="protein sequence ID" value="CAJ54719.1"/>
    <property type="molecule type" value="Genomic_DNA"/>
</dbReference>
<gene>
    <name evidence="2" type="ordered locus">LI0665</name>
</gene>
<dbReference type="AlphaFoldDB" id="Q1MQK8"/>
<proteinExistence type="predicted"/>
<evidence type="ECO:0000313" key="3">
    <source>
        <dbReference type="Proteomes" id="UP000002430"/>
    </source>
</evidence>
<dbReference type="HOGENOM" id="CLU_1370710_0_0_7"/>
<feature type="region of interest" description="Disordered" evidence="1">
    <location>
        <begin position="142"/>
        <end position="199"/>
    </location>
</feature>
<dbReference type="RefSeq" id="WP_011526748.1">
    <property type="nucleotide sequence ID" value="NC_008011.1"/>
</dbReference>